<evidence type="ECO:0000259" key="1">
    <source>
        <dbReference type="Pfam" id="PF14032"/>
    </source>
</evidence>
<evidence type="ECO:0000313" key="3">
    <source>
        <dbReference type="Proteomes" id="UP001190465"/>
    </source>
</evidence>
<dbReference type="RefSeq" id="WP_308478688.1">
    <property type="nucleotide sequence ID" value="NZ_OY726397.1"/>
</dbReference>
<name>A0ABN9NLX2_9MYCO</name>
<dbReference type="Pfam" id="PF14032">
    <property type="entry name" value="PknH_C"/>
    <property type="match status" value="1"/>
</dbReference>
<protein>
    <submittedName>
        <fullName evidence="2">Sensor domain-containing protein</fullName>
    </submittedName>
</protein>
<reference evidence="2 3" key="1">
    <citation type="submission" date="2023-08" db="EMBL/GenBank/DDBJ databases">
        <authorList>
            <person name="Folkvardsen B D."/>
            <person name="Norman A."/>
        </authorList>
    </citation>
    <scope>NUCLEOTIDE SEQUENCE [LARGE SCALE GENOMIC DNA]</scope>
    <source>
        <strain evidence="2 3">Mu0053</strain>
    </source>
</reference>
<dbReference type="EMBL" id="OY726397">
    <property type="protein sequence ID" value="CAJ1506779.1"/>
    <property type="molecule type" value="Genomic_DNA"/>
</dbReference>
<evidence type="ECO:0000313" key="2">
    <source>
        <dbReference type="EMBL" id="CAJ1506779.1"/>
    </source>
</evidence>
<proteinExistence type="predicted"/>
<sequence>MGLGIRLLGWCLVTLALPGCTVTAGGLAAAPARVRPWSPPLVEAHAVLLDLDSMRGITGGGPELNIIPSMDTAYPVDIEALADQTPPPCRFLFAETATFGAAIDDFHKVSYQYPPRAGLISQAAAVYTDPPTARKVFEDLSQQATDCGRTPFGRTYLGAVNSDDESLRTRSGDCGRDYRLKAVVLAEVTFCGFGESVPQIVLTNLLRGVPG</sequence>
<organism evidence="2 3">
    <name type="scientific">[Mycobacterium] burgundiense</name>
    <dbReference type="NCBI Taxonomy" id="3064286"/>
    <lineage>
        <taxon>Bacteria</taxon>
        <taxon>Bacillati</taxon>
        <taxon>Actinomycetota</taxon>
        <taxon>Actinomycetes</taxon>
        <taxon>Mycobacteriales</taxon>
        <taxon>Mycobacteriaceae</taxon>
        <taxon>Mycolicibacterium</taxon>
    </lineage>
</organism>
<feature type="domain" description="PknH-like extracellular" evidence="1">
    <location>
        <begin position="46"/>
        <end position="196"/>
    </location>
</feature>
<gene>
    <name evidence="2" type="ORF">MU0053_003290</name>
</gene>
<keyword evidence="3" id="KW-1185">Reference proteome</keyword>
<dbReference type="Proteomes" id="UP001190465">
    <property type="component" value="Chromosome"/>
</dbReference>
<dbReference type="InterPro" id="IPR026954">
    <property type="entry name" value="PknH-like_Extracell"/>
</dbReference>
<accession>A0ABN9NLX2</accession>
<dbReference type="Gene3D" id="3.40.1000.70">
    <property type="entry name" value="PknH-like extracellular domain"/>
    <property type="match status" value="1"/>
</dbReference>
<dbReference type="InterPro" id="IPR038232">
    <property type="entry name" value="PknH-like_Extracell_sf"/>
</dbReference>